<dbReference type="EMBL" id="CM047945">
    <property type="protein sequence ID" value="KAI9898744.1"/>
    <property type="molecule type" value="Genomic_DNA"/>
</dbReference>
<comment type="caution">
    <text evidence="1">The sequence shown here is derived from an EMBL/GenBank/DDBJ whole genome shotgun (WGS) entry which is preliminary data.</text>
</comment>
<evidence type="ECO:0000313" key="1">
    <source>
        <dbReference type="EMBL" id="KAI9898744.1"/>
    </source>
</evidence>
<organism evidence="1 2">
    <name type="scientific">Trichothecium roseum</name>
    <dbReference type="NCBI Taxonomy" id="47278"/>
    <lineage>
        <taxon>Eukaryota</taxon>
        <taxon>Fungi</taxon>
        <taxon>Dikarya</taxon>
        <taxon>Ascomycota</taxon>
        <taxon>Pezizomycotina</taxon>
        <taxon>Sordariomycetes</taxon>
        <taxon>Hypocreomycetidae</taxon>
        <taxon>Hypocreales</taxon>
        <taxon>Hypocreales incertae sedis</taxon>
        <taxon>Trichothecium</taxon>
    </lineage>
</organism>
<protein>
    <submittedName>
        <fullName evidence="1">Uncharacterized protein</fullName>
    </submittedName>
</protein>
<proteinExistence type="predicted"/>
<name>A0ACC0UXB6_9HYPO</name>
<keyword evidence="2" id="KW-1185">Reference proteome</keyword>
<dbReference type="Proteomes" id="UP001163324">
    <property type="component" value="Chromosome 6"/>
</dbReference>
<sequence>MHLIQTHAFQIAPASGPSMLPTFTVAGEYVLTDATHARNRRSQLRPGDLVTYRIPIFRRDLGMKRLVGLEGDYVSIGTVGEKGEDMMIQLGPPRALLDNRREPPRIKRFAHVWALTYSADTGQSDCEGTALV</sequence>
<reference evidence="1" key="1">
    <citation type="submission" date="2022-10" db="EMBL/GenBank/DDBJ databases">
        <title>Complete Genome of Trichothecium roseum strain YXFP-22015, a Plant Pathogen Isolated from Citrus.</title>
        <authorList>
            <person name="Wang Y."/>
            <person name="Zhu L."/>
        </authorList>
    </citation>
    <scope>NUCLEOTIDE SEQUENCE</scope>
    <source>
        <strain evidence="1">YXFP-22015</strain>
    </source>
</reference>
<accession>A0ACC0UXB6</accession>
<gene>
    <name evidence="1" type="ORF">N3K66_007104</name>
</gene>
<evidence type="ECO:0000313" key="2">
    <source>
        <dbReference type="Proteomes" id="UP001163324"/>
    </source>
</evidence>